<dbReference type="SMR" id="A0A8H6C680"/>
<evidence type="ECO:0000313" key="11">
    <source>
        <dbReference type="Proteomes" id="UP000536275"/>
    </source>
</evidence>
<dbReference type="InterPro" id="IPR050435">
    <property type="entry name" value="MZM1/LYRM7"/>
</dbReference>
<comment type="subcellular location">
    <subcellularLocation>
        <location evidence="1">Mitochondrion matrix</location>
    </subcellularLocation>
</comment>
<evidence type="ECO:0000256" key="3">
    <source>
        <dbReference type="ARBA" id="ARBA00011589"/>
    </source>
</evidence>
<dbReference type="GO" id="GO:0005759">
    <property type="term" value="C:mitochondrial matrix"/>
    <property type="evidence" value="ECO:0007669"/>
    <property type="project" value="UniProtKB-SubCell"/>
</dbReference>
<evidence type="ECO:0000256" key="7">
    <source>
        <dbReference type="ARBA" id="ARBA00023186"/>
    </source>
</evidence>
<accession>A0A8H6C680</accession>
<evidence type="ECO:0000256" key="6">
    <source>
        <dbReference type="ARBA" id="ARBA00023128"/>
    </source>
</evidence>
<reference evidence="10 11" key="1">
    <citation type="submission" date="2020-03" db="EMBL/GenBank/DDBJ databases">
        <title>FDA dAtabase for Regulatory Grade micrObial Sequences (FDA-ARGOS): Supporting development and validation of Infectious Disease Dx tests.</title>
        <authorList>
            <person name="Campos J."/>
            <person name="Goldberg B."/>
            <person name="Tallon L."/>
            <person name="Sadzewicz L."/>
            <person name="Vavikolanu K."/>
            <person name="Mehta A."/>
            <person name="Aluvathingal J."/>
            <person name="Nadendla S."/>
            <person name="Nandy P."/>
            <person name="Geyer C."/>
            <person name="Yan Y."/>
            <person name="Sichtig H."/>
        </authorList>
    </citation>
    <scope>NUCLEOTIDE SEQUENCE [LARGE SCALE GENOMIC DNA]</scope>
    <source>
        <strain evidence="10 11">FDAARGOS_656</strain>
    </source>
</reference>
<dbReference type="CDD" id="cd20267">
    <property type="entry name" value="Complex1_LYR_LYRM7"/>
    <property type="match status" value="1"/>
</dbReference>
<comment type="similarity">
    <text evidence="2">Belongs to the complex I LYR family. MZM1 subfamily.</text>
</comment>
<keyword evidence="6" id="KW-0496">Mitochondrion</keyword>
<organism evidence="10 11">
    <name type="scientific">Candida albicans</name>
    <name type="common">Yeast</name>
    <dbReference type="NCBI Taxonomy" id="5476"/>
    <lineage>
        <taxon>Eukaryota</taxon>
        <taxon>Fungi</taxon>
        <taxon>Dikarya</taxon>
        <taxon>Ascomycota</taxon>
        <taxon>Saccharomycotina</taxon>
        <taxon>Pichiomycetes</taxon>
        <taxon>Debaryomycetaceae</taxon>
        <taxon>Candida/Lodderomyces clade</taxon>
        <taxon>Candida</taxon>
    </lineage>
</organism>
<dbReference type="InterPro" id="IPR045298">
    <property type="entry name" value="Complex1_LYR_LYRM7"/>
</dbReference>
<name>A0A8H6C680_CANAX</name>
<keyword evidence="7" id="KW-0143">Chaperone</keyword>
<feature type="region of interest" description="Disordered" evidence="9">
    <location>
        <begin position="98"/>
        <end position="117"/>
    </location>
</feature>
<evidence type="ECO:0000256" key="1">
    <source>
        <dbReference type="ARBA" id="ARBA00004305"/>
    </source>
</evidence>
<sequence length="117" mass="13092">MSSVLSAYRNALRATKVAFRQDLPILQAARVQLKQGIRDNSNLQAQPEIEEAVQKLNEVAKFLIQNIVQGEKQQDGKYFLNFHEKTELGDNETIKQGRKEMGSLAGKKGSSIKSCND</sequence>
<dbReference type="AlphaFoldDB" id="A0A8H6C680"/>
<proteinExistence type="inferred from homology"/>
<evidence type="ECO:0000256" key="4">
    <source>
        <dbReference type="ARBA" id="ARBA00015108"/>
    </source>
</evidence>
<comment type="subunit">
    <text evidence="3">Interacts with RIP1.</text>
</comment>
<evidence type="ECO:0000256" key="9">
    <source>
        <dbReference type="SAM" id="MobiDB-lite"/>
    </source>
</evidence>
<comment type="caution">
    <text evidence="10">The sequence shown here is derived from an EMBL/GenBank/DDBJ whole genome shotgun (WGS) entry which is preliminary data.</text>
</comment>
<keyword evidence="5" id="KW-0809">Transit peptide</keyword>
<evidence type="ECO:0000256" key="8">
    <source>
        <dbReference type="ARBA" id="ARBA00025268"/>
    </source>
</evidence>
<comment type="function">
    <text evidence="8">Assembly factor required for Rieske Fe-S protein RIP1 incorporation into the cytochrome b-c1 (CIII) complex. Functions as a chaperone, binding to this subunit within the mitochondrial matrix and stabilizing it prior to its translocation and insertion into the late CIII dimeric intermediate within the mitochondrial inner membrane. Modulates the mitochondrial matrix zinc pool.</text>
</comment>
<evidence type="ECO:0000256" key="5">
    <source>
        <dbReference type="ARBA" id="ARBA00022946"/>
    </source>
</evidence>
<dbReference type="GO" id="GO:0044183">
    <property type="term" value="F:protein folding chaperone"/>
    <property type="evidence" value="ECO:0007669"/>
    <property type="project" value="TreeGrafter"/>
</dbReference>
<dbReference type="GO" id="GO:0034551">
    <property type="term" value="P:mitochondrial respiratory chain complex III assembly"/>
    <property type="evidence" value="ECO:0007669"/>
    <property type="project" value="InterPro"/>
</dbReference>
<dbReference type="Proteomes" id="UP000536275">
    <property type="component" value="Unassembled WGS sequence"/>
</dbReference>
<dbReference type="PANTHER" id="PTHR46749:SF1">
    <property type="entry name" value="COMPLEX III ASSEMBLY FACTOR LYRM7"/>
    <property type="match status" value="1"/>
</dbReference>
<dbReference type="EMBL" id="JABWAD010000007">
    <property type="protein sequence ID" value="KAF6072722.1"/>
    <property type="molecule type" value="Genomic_DNA"/>
</dbReference>
<dbReference type="PANTHER" id="PTHR46749">
    <property type="entry name" value="COMPLEX III ASSEMBLY FACTOR LYRM7"/>
    <property type="match status" value="1"/>
</dbReference>
<evidence type="ECO:0000313" key="10">
    <source>
        <dbReference type="EMBL" id="KAF6072722.1"/>
    </source>
</evidence>
<protein>
    <recommendedName>
        <fullName evidence="4">Mitochondrial zinc maintenance protein 1, mitochondrial</fullName>
    </recommendedName>
</protein>
<gene>
    <name evidence="10" type="ORF">FOB64_000729</name>
</gene>
<evidence type="ECO:0000256" key="2">
    <source>
        <dbReference type="ARBA" id="ARBA00009949"/>
    </source>
</evidence>